<dbReference type="OrthoDB" id="20872at2759"/>
<dbReference type="EMBL" id="JAGMUU010000020">
    <property type="protein sequence ID" value="KAH7129767.1"/>
    <property type="molecule type" value="Genomic_DNA"/>
</dbReference>
<dbReference type="AlphaFoldDB" id="A0A9P9IQU3"/>
<evidence type="ECO:0000313" key="2">
    <source>
        <dbReference type="EMBL" id="KAH7129767.1"/>
    </source>
</evidence>
<gene>
    <name evidence="2" type="ORF">B0J13DRAFT_626914</name>
</gene>
<name>A0A9P9IQU3_9HYPO</name>
<dbReference type="Proteomes" id="UP000717696">
    <property type="component" value="Unassembled WGS sequence"/>
</dbReference>
<sequence>MPFWKKKWSRSSRKQNASSLEATVTPPETATATTSSAVLQQDPLPIVTERTDPEVVTAPNPASTTQTGPLIPIALSSSPAPPNPATVYRPPTQDDILSQHLTTLPEVSTPIPTNLPSPTPGQQRFSQALLTALIPLRHGALYLKLVNGTNDVVEAFPCFWGRTNFEALSLDQPSSPAPHPSWENYKWRPQSRPTVSFLESDHEMVAGYDGFHLGTLSIRGYVYEYRRQKLLENPQPSQKVEFTGSPQPTALAPIIKKVQLLQGNMNIESDDAVLDQIISLGRTVKAMSNAATLQLDPPSNLTDFLTVGYYAAHFIGKTNLTHTEFLYHIQLGLELDRQLRRLGSHHAYSAHIQATRSACALILIALLWTENVSVQATGVGDKCAVELKHYAPRIEGLIQFAESIEWPYIGEAKRHIVGLLDKVGSPNGAMHPCLWDWLFGLVLPGKPFRHRILSCLIIACPSTRRLGIVPSYGDGLVIGGKSYWPKSIVLGRVLAGLKDAKSACGWVGPLPAPVGCDNTWIAVFAPPVDLVSPVQGDTIETYVEDIQLTESDLLEGPEDQWREMTDRTNWTSPGTLPIRSPCKGDYMLGINLKAILLGKLQIPGVTQTLYGSALEFNCYGQTVTFILNSNPVFVHVPKCLGTTHPIHRRLTDKLFKGIIPARDLNNGAAIPTDDALIIIDATEPNEEAMARAWCAENRRHAVVKKNGIGCFACAMRMAVRKTGLGFNVLIWCR</sequence>
<organism evidence="2 3">
    <name type="scientific">Dactylonectria estremocensis</name>
    <dbReference type="NCBI Taxonomy" id="1079267"/>
    <lineage>
        <taxon>Eukaryota</taxon>
        <taxon>Fungi</taxon>
        <taxon>Dikarya</taxon>
        <taxon>Ascomycota</taxon>
        <taxon>Pezizomycotina</taxon>
        <taxon>Sordariomycetes</taxon>
        <taxon>Hypocreomycetidae</taxon>
        <taxon>Hypocreales</taxon>
        <taxon>Nectriaceae</taxon>
        <taxon>Dactylonectria</taxon>
    </lineage>
</organism>
<feature type="compositionally biased region" description="Basic residues" evidence="1">
    <location>
        <begin position="1"/>
        <end position="13"/>
    </location>
</feature>
<keyword evidence="3" id="KW-1185">Reference proteome</keyword>
<accession>A0A9P9IQU3</accession>
<protein>
    <submittedName>
        <fullName evidence="2">Uncharacterized protein</fullName>
    </submittedName>
</protein>
<dbReference type="PANTHER" id="PTHR42345:SF2">
    <property type="entry name" value="HELICASE-LIKE PROTEIN"/>
    <property type="match status" value="1"/>
</dbReference>
<feature type="region of interest" description="Disordered" evidence="1">
    <location>
        <begin position="1"/>
        <end position="68"/>
    </location>
</feature>
<proteinExistence type="predicted"/>
<dbReference type="PANTHER" id="PTHR42345">
    <property type="entry name" value="TPR_REGION DOMAIN-CONTAINING PROTEIN"/>
    <property type="match status" value="1"/>
</dbReference>
<evidence type="ECO:0000313" key="3">
    <source>
        <dbReference type="Proteomes" id="UP000717696"/>
    </source>
</evidence>
<evidence type="ECO:0000256" key="1">
    <source>
        <dbReference type="SAM" id="MobiDB-lite"/>
    </source>
</evidence>
<reference evidence="2" key="1">
    <citation type="journal article" date="2021" name="Nat. Commun.">
        <title>Genetic determinants of endophytism in the Arabidopsis root mycobiome.</title>
        <authorList>
            <person name="Mesny F."/>
            <person name="Miyauchi S."/>
            <person name="Thiergart T."/>
            <person name="Pickel B."/>
            <person name="Atanasova L."/>
            <person name="Karlsson M."/>
            <person name="Huettel B."/>
            <person name="Barry K.W."/>
            <person name="Haridas S."/>
            <person name="Chen C."/>
            <person name="Bauer D."/>
            <person name="Andreopoulos W."/>
            <person name="Pangilinan J."/>
            <person name="LaButti K."/>
            <person name="Riley R."/>
            <person name="Lipzen A."/>
            <person name="Clum A."/>
            <person name="Drula E."/>
            <person name="Henrissat B."/>
            <person name="Kohler A."/>
            <person name="Grigoriev I.V."/>
            <person name="Martin F.M."/>
            <person name="Hacquard S."/>
        </authorList>
    </citation>
    <scope>NUCLEOTIDE SEQUENCE</scope>
    <source>
        <strain evidence="2">MPI-CAGE-AT-0021</strain>
    </source>
</reference>
<feature type="compositionally biased region" description="Low complexity" evidence="1">
    <location>
        <begin position="21"/>
        <end position="38"/>
    </location>
</feature>
<comment type="caution">
    <text evidence="2">The sequence shown here is derived from an EMBL/GenBank/DDBJ whole genome shotgun (WGS) entry which is preliminary data.</text>
</comment>